<keyword evidence="12" id="KW-1185">Reference proteome</keyword>
<dbReference type="PRINTS" id="PR00032">
    <property type="entry name" value="HTHARAC"/>
</dbReference>
<comment type="subcellular location">
    <subcellularLocation>
        <location evidence="1">Cytoplasm</location>
    </subcellularLocation>
</comment>
<keyword evidence="5" id="KW-0805">Transcription regulation</keyword>
<keyword evidence="2" id="KW-0963">Cytoplasm</keyword>
<evidence type="ECO:0000256" key="2">
    <source>
        <dbReference type="ARBA" id="ARBA00022490"/>
    </source>
</evidence>
<keyword evidence="6" id="KW-0238">DNA-binding</keyword>
<dbReference type="PROSITE" id="PS01124">
    <property type="entry name" value="HTH_ARAC_FAMILY_2"/>
    <property type="match status" value="1"/>
</dbReference>
<sequence>MFKVMIVDDEPIFRFYMRSKMNWNALGFTICCEAKHGVEALELAHQYRPDVALVDINMPFMDGLELAERLTASYPEMVIVLVTGHNEFEYARKAIRIGVADYLLKPFNEEELTVTLQKVKSTLQQADEERTVSVSHSTILREGFLNRLISQEFNMNAEDIEKSLARFRIPIPPRQFRVAVVEIDGLYQRWSDPKEIGLWKHTVANLLNDLVQGAGGHILFHDAEGRTVSLTAFEEGTDTQQFGIEAYRRLCQMVERHFKFTATVGIGSSADGYEQIHVSYRDALTAMRNKIMAGQGNVIRYDLVPSGQTSLDYVSAEIHERLIVHLRLRDWDGIEKLISQVFQDMEGSEQSVDYAYTVMMGLVSLCLSFAMESGLSASELFGPDFMPYQAIQSMTSIEQARSWMLELYRTAFATDKKGHSSKSKNWFEAAKAFIDSNYQDPELTVERVAGEVFVDPSYLRKIFRKEGNISVSDYMSRVRMQKAKELIGTGNVRLADIAEQIGYNDANYFSKCFKKHVGMTPSEFESRKHNP</sequence>
<accession>A0ABU9DLA7</accession>
<evidence type="ECO:0000256" key="1">
    <source>
        <dbReference type="ARBA" id="ARBA00004496"/>
    </source>
</evidence>
<comment type="caution">
    <text evidence="11">The sequence shown here is derived from an EMBL/GenBank/DDBJ whole genome shotgun (WGS) entry which is preliminary data.</text>
</comment>
<evidence type="ECO:0000313" key="11">
    <source>
        <dbReference type="EMBL" id="MEK8129554.1"/>
    </source>
</evidence>
<evidence type="ECO:0000256" key="7">
    <source>
        <dbReference type="ARBA" id="ARBA00023163"/>
    </source>
</evidence>
<dbReference type="Gene3D" id="1.10.10.60">
    <property type="entry name" value="Homeodomain-like"/>
    <property type="match status" value="2"/>
</dbReference>
<dbReference type="SMART" id="SM00448">
    <property type="entry name" value="REC"/>
    <property type="match status" value="1"/>
</dbReference>
<dbReference type="CDD" id="cd17536">
    <property type="entry name" value="REC_YesN-like"/>
    <property type="match status" value="1"/>
</dbReference>
<dbReference type="PROSITE" id="PS50110">
    <property type="entry name" value="RESPONSE_REGULATORY"/>
    <property type="match status" value="1"/>
</dbReference>
<dbReference type="PANTHER" id="PTHR42713">
    <property type="entry name" value="HISTIDINE KINASE-RELATED"/>
    <property type="match status" value="1"/>
</dbReference>
<evidence type="ECO:0000256" key="4">
    <source>
        <dbReference type="ARBA" id="ARBA00023012"/>
    </source>
</evidence>
<dbReference type="InterPro" id="IPR020449">
    <property type="entry name" value="Tscrpt_reg_AraC-type_HTH"/>
</dbReference>
<dbReference type="Pfam" id="PF00072">
    <property type="entry name" value="Response_reg"/>
    <property type="match status" value="1"/>
</dbReference>
<evidence type="ECO:0000256" key="6">
    <source>
        <dbReference type="ARBA" id="ARBA00023125"/>
    </source>
</evidence>
<feature type="modified residue" description="4-aspartylphosphate" evidence="8">
    <location>
        <position position="55"/>
    </location>
</feature>
<protein>
    <submittedName>
        <fullName evidence="11">Response regulator</fullName>
    </submittedName>
</protein>
<dbReference type="InterPro" id="IPR051552">
    <property type="entry name" value="HptR"/>
</dbReference>
<dbReference type="Proteomes" id="UP001469365">
    <property type="component" value="Unassembled WGS sequence"/>
</dbReference>
<evidence type="ECO:0000256" key="3">
    <source>
        <dbReference type="ARBA" id="ARBA00022553"/>
    </source>
</evidence>
<keyword evidence="7" id="KW-0804">Transcription</keyword>
<dbReference type="SMART" id="SM00342">
    <property type="entry name" value="HTH_ARAC"/>
    <property type="match status" value="1"/>
</dbReference>
<name>A0ABU9DLA7_9BACL</name>
<dbReference type="PROSITE" id="PS00041">
    <property type="entry name" value="HTH_ARAC_FAMILY_1"/>
    <property type="match status" value="1"/>
</dbReference>
<gene>
    <name evidence="11" type="ORF">WMW72_16735</name>
</gene>
<dbReference type="InterPro" id="IPR018060">
    <property type="entry name" value="HTH_AraC"/>
</dbReference>
<dbReference type="InterPro" id="IPR018062">
    <property type="entry name" value="HTH_AraC-typ_CS"/>
</dbReference>
<dbReference type="Pfam" id="PF12833">
    <property type="entry name" value="HTH_18"/>
    <property type="match status" value="1"/>
</dbReference>
<evidence type="ECO:0000313" key="12">
    <source>
        <dbReference type="Proteomes" id="UP001469365"/>
    </source>
</evidence>
<dbReference type="InterPro" id="IPR001789">
    <property type="entry name" value="Sig_transdc_resp-reg_receiver"/>
</dbReference>
<dbReference type="RefSeq" id="WP_341416663.1">
    <property type="nucleotide sequence ID" value="NZ_JBBPCC010000010.1"/>
</dbReference>
<keyword evidence="4" id="KW-0902">Two-component regulatory system</keyword>
<dbReference type="Pfam" id="PF17853">
    <property type="entry name" value="GGDEF_2"/>
    <property type="match status" value="1"/>
</dbReference>
<organism evidence="11 12">
    <name type="scientific">Paenibacillus filicis</name>
    <dbReference type="NCBI Taxonomy" id="669464"/>
    <lineage>
        <taxon>Bacteria</taxon>
        <taxon>Bacillati</taxon>
        <taxon>Bacillota</taxon>
        <taxon>Bacilli</taxon>
        <taxon>Bacillales</taxon>
        <taxon>Paenibacillaceae</taxon>
        <taxon>Paenibacillus</taxon>
    </lineage>
</organism>
<dbReference type="InterPro" id="IPR009057">
    <property type="entry name" value="Homeodomain-like_sf"/>
</dbReference>
<proteinExistence type="predicted"/>
<evidence type="ECO:0000256" key="5">
    <source>
        <dbReference type="ARBA" id="ARBA00023015"/>
    </source>
</evidence>
<dbReference type="InterPro" id="IPR011006">
    <property type="entry name" value="CheY-like_superfamily"/>
</dbReference>
<evidence type="ECO:0000259" key="9">
    <source>
        <dbReference type="PROSITE" id="PS01124"/>
    </source>
</evidence>
<keyword evidence="3 8" id="KW-0597">Phosphoprotein</keyword>
<evidence type="ECO:0000259" key="10">
    <source>
        <dbReference type="PROSITE" id="PS50110"/>
    </source>
</evidence>
<feature type="domain" description="Response regulatory" evidence="10">
    <location>
        <begin position="3"/>
        <end position="120"/>
    </location>
</feature>
<reference evidence="11 12" key="1">
    <citation type="submission" date="2024-04" db="EMBL/GenBank/DDBJ databases">
        <title>draft genome sequnece of Paenibacillus filicis.</title>
        <authorList>
            <person name="Kim D.-U."/>
        </authorList>
    </citation>
    <scope>NUCLEOTIDE SEQUENCE [LARGE SCALE GENOMIC DNA]</scope>
    <source>
        <strain evidence="11 12">KACC14197</strain>
    </source>
</reference>
<dbReference type="SUPFAM" id="SSF46689">
    <property type="entry name" value="Homeodomain-like"/>
    <property type="match status" value="1"/>
</dbReference>
<dbReference type="SUPFAM" id="SSF52172">
    <property type="entry name" value="CheY-like"/>
    <property type="match status" value="1"/>
</dbReference>
<dbReference type="Gene3D" id="3.40.50.2300">
    <property type="match status" value="1"/>
</dbReference>
<dbReference type="EMBL" id="JBBPCC010000010">
    <property type="protein sequence ID" value="MEK8129554.1"/>
    <property type="molecule type" value="Genomic_DNA"/>
</dbReference>
<dbReference type="PANTHER" id="PTHR42713:SF3">
    <property type="entry name" value="TRANSCRIPTIONAL REGULATORY PROTEIN HPTR"/>
    <property type="match status" value="1"/>
</dbReference>
<dbReference type="InterPro" id="IPR041522">
    <property type="entry name" value="CdaR_GGDEF"/>
</dbReference>
<feature type="domain" description="HTH araC/xylS-type" evidence="9">
    <location>
        <begin position="428"/>
        <end position="527"/>
    </location>
</feature>
<evidence type="ECO:0000256" key="8">
    <source>
        <dbReference type="PROSITE-ProRule" id="PRU00169"/>
    </source>
</evidence>